<dbReference type="Proteomes" id="UP001155483">
    <property type="component" value="Unassembled WGS sequence"/>
</dbReference>
<evidence type="ECO:0000313" key="1">
    <source>
        <dbReference type="EMBL" id="MCU7551505.1"/>
    </source>
</evidence>
<proteinExistence type="predicted"/>
<dbReference type="EMBL" id="JAOTIF010000021">
    <property type="protein sequence ID" value="MCU7551505.1"/>
    <property type="molecule type" value="Genomic_DNA"/>
</dbReference>
<evidence type="ECO:0000313" key="2">
    <source>
        <dbReference type="Proteomes" id="UP001155483"/>
    </source>
</evidence>
<dbReference type="AlphaFoldDB" id="A0A9X2XYE6"/>
<organism evidence="1 2">
    <name type="scientific">Paraflavisolibacter caeni</name>
    <dbReference type="NCBI Taxonomy" id="2982496"/>
    <lineage>
        <taxon>Bacteria</taxon>
        <taxon>Pseudomonadati</taxon>
        <taxon>Bacteroidota</taxon>
        <taxon>Chitinophagia</taxon>
        <taxon>Chitinophagales</taxon>
        <taxon>Chitinophagaceae</taxon>
        <taxon>Paraflavisolibacter</taxon>
    </lineage>
</organism>
<reference evidence="1" key="2">
    <citation type="submission" date="2023-04" db="EMBL/GenBank/DDBJ databases">
        <title>Paracnuella aquatica gen. nov., sp. nov., a member of the family Chitinophagaceae isolated from a hot spring.</title>
        <authorList>
            <person name="Wang C."/>
        </authorList>
    </citation>
    <scope>NUCLEOTIDE SEQUENCE</scope>
    <source>
        <strain evidence="1">LB-8</strain>
    </source>
</reference>
<keyword evidence="2" id="KW-1185">Reference proteome</keyword>
<accession>A0A9X2XYE6</accession>
<sequence length="69" mass="7955">MIAQNISGLWLSSDFEWKQKLQYLVFPEGVVYSKKNEAVRIGRINSLFAAIEPLKRDLEENEKEAVSKV</sequence>
<gene>
    <name evidence="1" type="ORF">OCK74_20455</name>
</gene>
<protein>
    <submittedName>
        <fullName evidence="1">Uncharacterized protein</fullName>
    </submittedName>
</protein>
<comment type="caution">
    <text evidence="1">The sequence shown here is derived from an EMBL/GenBank/DDBJ whole genome shotgun (WGS) entry which is preliminary data.</text>
</comment>
<reference evidence="1" key="1">
    <citation type="submission" date="2022-09" db="EMBL/GenBank/DDBJ databases">
        <authorList>
            <person name="Yuan C."/>
            <person name="Ke Z."/>
        </authorList>
    </citation>
    <scope>NUCLEOTIDE SEQUENCE</scope>
    <source>
        <strain evidence="1">LB-8</strain>
    </source>
</reference>
<dbReference type="RefSeq" id="WP_279298944.1">
    <property type="nucleotide sequence ID" value="NZ_JAOTIF010000021.1"/>
</dbReference>
<name>A0A9X2XYE6_9BACT</name>